<dbReference type="SUPFAM" id="SSF55729">
    <property type="entry name" value="Acyl-CoA N-acyltransferases (Nat)"/>
    <property type="match status" value="1"/>
</dbReference>
<organism evidence="4 5">
    <name type="scientific">Exilibacterium tricleocarpae</name>
    <dbReference type="NCBI Taxonomy" id="2591008"/>
    <lineage>
        <taxon>Bacteria</taxon>
        <taxon>Pseudomonadati</taxon>
        <taxon>Pseudomonadota</taxon>
        <taxon>Gammaproteobacteria</taxon>
        <taxon>Cellvibrionales</taxon>
        <taxon>Cellvibrionaceae</taxon>
        <taxon>Exilibacterium</taxon>
    </lineage>
</organism>
<evidence type="ECO:0000256" key="2">
    <source>
        <dbReference type="ARBA" id="ARBA00023315"/>
    </source>
</evidence>
<dbReference type="GO" id="GO:0031415">
    <property type="term" value="C:NatA complex"/>
    <property type="evidence" value="ECO:0007669"/>
    <property type="project" value="TreeGrafter"/>
</dbReference>
<dbReference type="OrthoDB" id="9796171at2"/>
<keyword evidence="5" id="KW-1185">Reference proteome</keyword>
<name>A0A545T8Q2_9GAMM</name>
<dbReference type="PANTHER" id="PTHR42919">
    <property type="entry name" value="N-ALPHA-ACETYLTRANSFERASE"/>
    <property type="match status" value="1"/>
</dbReference>
<dbReference type="InterPro" id="IPR051556">
    <property type="entry name" value="N-term/lysine_N-AcTrnsfr"/>
</dbReference>
<dbReference type="PROSITE" id="PS51186">
    <property type="entry name" value="GNAT"/>
    <property type="match status" value="1"/>
</dbReference>
<accession>A0A545T8Q2</accession>
<evidence type="ECO:0000256" key="1">
    <source>
        <dbReference type="ARBA" id="ARBA00022679"/>
    </source>
</evidence>
<dbReference type="PANTHER" id="PTHR42919:SF8">
    <property type="entry name" value="N-ALPHA-ACETYLTRANSFERASE 50"/>
    <property type="match status" value="1"/>
</dbReference>
<dbReference type="CDD" id="cd04301">
    <property type="entry name" value="NAT_SF"/>
    <property type="match status" value="1"/>
</dbReference>
<sequence>MVDWETNHLVLTDLRTQVFIVEQDVPEEEELDGLDPGAFHFIARDAEGKAGGTARLLPSGQVGRMAVLSPYRQCGIGSALLRYIIDWHRDRALPPLFLHAQTHAIPFYQKLGFQARGPEFLDAGIPHREMVMDHD</sequence>
<dbReference type="GO" id="GO:0016747">
    <property type="term" value="F:acyltransferase activity, transferring groups other than amino-acyl groups"/>
    <property type="evidence" value="ECO:0007669"/>
    <property type="project" value="InterPro"/>
</dbReference>
<reference evidence="4 5" key="1">
    <citation type="submission" date="2019-06" db="EMBL/GenBank/DDBJ databases">
        <title>Whole genome sequence for Cellvibrionaceae sp. R142.</title>
        <authorList>
            <person name="Wang G."/>
        </authorList>
    </citation>
    <scope>NUCLEOTIDE SEQUENCE [LARGE SCALE GENOMIC DNA]</scope>
    <source>
        <strain evidence="4 5">R142</strain>
    </source>
</reference>
<feature type="domain" description="N-acetyltransferase" evidence="3">
    <location>
        <begin position="1"/>
        <end position="135"/>
    </location>
</feature>
<dbReference type="Proteomes" id="UP000319732">
    <property type="component" value="Unassembled WGS sequence"/>
</dbReference>
<evidence type="ECO:0000313" key="4">
    <source>
        <dbReference type="EMBL" id="TQV73568.1"/>
    </source>
</evidence>
<dbReference type="AlphaFoldDB" id="A0A545T8Q2"/>
<gene>
    <name evidence="4" type="ORF">FKG94_17725</name>
</gene>
<keyword evidence="1 4" id="KW-0808">Transferase</keyword>
<evidence type="ECO:0000259" key="3">
    <source>
        <dbReference type="PROSITE" id="PS51186"/>
    </source>
</evidence>
<dbReference type="Gene3D" id="3.40.630.30">
    <property type="match status" value="1"/>
</dbReference>
<protein>
    <submittedName>
        <fullName evidence="4">GNAT family N-acetyltransferase</fullName>
    </submittedName>
</protein>
<dbReference type="GO" id="GO:0007064">
    <property type="term" value="P:mitotic sister chromatid cohesion"/>
    <property type="evidence" value="ECO:0007669"/>
    <property type="project" value="TreeGrafter"/>
</dbReference>
<evidence type="ECO:0000313" key="5">
    <source>
        <dbReference type="Proteomes" id="UP000319732"/>
    </source>
</evidence>
<dbReference type="Pfam" id="PF13673">
    <property type="entry name" value="Acetyltransf_10"/>
    <property type="match status" value="1"/>
</dbReference>
<dbReference type="InterPro" id="IPR000182">
    <property type="entry name" value="GNAT_dom"/>
</dbReference>
<keyword evidence="2" id="KW-0012">Acyltransferase</keyword>
<dbReference type="InterPro" id="IPR016181">
    <property type="entry name" value="Acyl_CoA_acyltransferase"/>
</dbReference>
<dbReference type="EMBL" id="VHSG01000018">
    <property type="protein sequence ID" value="TQV73568.1"/>
    <property type="molecule type" value="Genomic_DNA"/>
</dbReference>
<proteinExistence type="predicted"/>
<comment type="caution">
    <text evidence="4">The sequence shown here is derived from an EMBL/GenBank/DDBJ whole genome shotgun (WGS) entry which is preliminary data.</text>
</comment>